<dbReference type="PANTHER" id="PTHR33048:SF47">
    <property type="entry name" value="INTEGRAL MEMBRANE PROTEIN-RELATED"/>
    <property type="match status" value="1"/>
</dbReference>
<dbReference type="Proteomes" id="UP001152607">
    <property type="component" value="Unassembled WGS sequence"/>
</dbReference>
<dbReference type="EMBL" id="CAOQHR010000007">
    <property type="protein sequence ID" value="CAI6337719.1"/>
    <property type="molecule type" value="Genomic_DNA"/>
</dbReference>
<evidence type="ECO:0000256" key="6">
    <source>
        <dbReference type="SAM" id="MobiDB-lite"/>
    </source>
</evidence>
<proteinExistence type="inferred from homology"/>
<dbReference type="GO" id="GO:0016020">
    <property type="term" value="C:membrane"/>
    <property type="evidence" value="ECO:0007669"/>
    <property type="project" value="UniProtKB-SubCell"/>
</dbReference>
<keyword evidence="4 7" id="KW-0472">Membrane</keyword>
<gene>
    <name evidence="9" type="ORF">PDIGIT_LOCUS10834</name>
</gene>
<dbReference type="InterPro" id="IPR049326">
    <property type="entry name" value="Rhodopsin_dom_fungi"/>
</dbReference>
<evidence type="ECO:0000313" key="10">
    <source>
        <dbReference type="Proteomes" id="UP001152607"/>
    </source>
</evidence>
<protein>
    <recommendedName>
        <fullName evidence="8">Rhodopsin domain-containing protein</fullName>
    </recommendedName>
</protein>
<feature type="transmembrane region" description="Helical" evidence="7">
    <location>
        <begin position="212"/>
        <end position="231"/>
    </location>
</feature>
<comment type="caution">
    <text evidence="9">The sequence shown here is derived from an EMBL/GenBank/DDBJ whole genome shotgun (WGS) entry which is preliminary data.</text>
</comment>
<name>A0A9W4UL70_9PLEO</name>
<feature type="domain" description="Rhodopsin" evidence="8">
    <location>
        <begin position="26"/>
        <end position="269"/>
    </location>
</feature>
<evidence type="ECO:0000256" key="2">
    <source>
        <dbReference type="ARBA" id="ARBA00022692"/>
    </source>
</evidence>
<evidence type="ECO:0000256" key="4">
    <source>
        <dbReference type="ARBA" id="ARBA00023136"/>
    </source>
</evidence>
<evidence type="ECO:0000256" key="5">
    <source>
        <dbReference type="ARBA" id="ARBA00038359"/>
    </source>
</evidence>
<feature type="region of interest" description="Disordered" evidence="6">
    <location>
        <begin position="380"/>
        <end position="442"/>
    </location>
</feature>
<evidence type="ECO:0000256" key="3">
    <source>
        <dbReference type="ARBA" id="ARBA00022989"/>
    </source>
</evidence>
<sequence>MAPKKDSRFLPEIWGLFAMGSLWVVMRFAVRLRTVGFYGLQIDDGFAFIALFCWAVIIAGIHCTYFTHTNIDYRPDEVWDLTPSEVRGVAWGTKFYIITLYAYITMVFSLKAIVIILYQRLACERWQKRLLHFTIFLCIAGWIAMNLMLSLLCLPYSKRFVVQPLPEPKCTASPTFFIALSCINATTDFLLLAIPVPILWTLRIPLHRRIGVFVLLASGIFVMAACITRVSLTVVPDITVSIIARWGARELSIALVAVNTAALRPMFRKSFWRRRSYTLPSHPSQDRRNKYIFNSLQRRFYRQRFASHMLNSTSAPASAAPHRFFPSIPEDSACDVATPRPAHFSTPGWRRKRFFDSFSSLRGRGARVVGIVSAGEEKQREGRDLEKGKESIVRTTSLSRGDSGGVVLSSEAVRAGRGSREQEQDDDEIRRLGVKDFGRGPG</sequence>
<evidence type="ECO:0000256" key="7">
    <source>
        <dbReference type="SAM" id="Phobius"/>
    </source>
</evidence>
<keyword evidence="10" id="KW-1185">Reference proteome</keyword>
<evidence type="ECO:0000259" key="8">
    <source>
        <dbReference type="Pfam" id="PF20684"/>
    </source>
</evidence>
<organism evidence="9 10">
    <name type="scientific">Periconia digitata</name>
    <dbReference type="NCBI Taxonomy" id="1303443"/>
    <lineage>
        <taxon>Eukaryota</taxon>
        <taxon>Fungi</taxon>
        <taxon>Dikarya</taxon>
        <taxon>Ascomycota</taxon>
        <taxon>Pezizomycotina</taxon>
        <taxon>Dothideomycetes</taxon>
        <taxon>Pleosporomycetidae</taxon>
        <taxon>Pleosporales</taxon>
        <taxon>Massarineae</taxon>
        <taxon>Periconiaceae</taxon>
        <taxon>Periconia</taxon>
    </lineage>
</organism>
<comment type="similarity">
    <text evidence="5">Belongs to the SAT4 family.</text>
</comment>
<comment type="subcellular location">
    <subcellularLocation>
        <location evidence="1">Membrane</location>
        <topology evidence="1">Multi-pass membrane protein</topology>
    </subcellularLocation>
</comment>
<reference evidence="9" key="1">
    <citation type="submission" date="2023-01" db="EMBL/GenBank/DDBJ databases">
        <authorList>
            <person name="Van Ghelder C."/>
            <person name="Rancurel C."/>
        </authorList>
    </citation>
    <scope>NUCLEOTIDE SEQUENCE</scope>
    <source>
        <strain evidence="9">CNCM I-4278</strain>
    </source>
</reference>
<feature type="transmembrane region" description="Helical" evidence="7">
    <location>
        <begin position="130"/>
        <end position="157"/>
    </location>
</feature>
<evidence type="ECO:0000256" key="1">
    <source>
        <dbReference type="ARBA" id="ARBA00004141"/>
    </source>
</evidence>
<keyword evidence="3 7" id="KW-1133">Transmembrane helix</keyword>
<feature type="transmembrane region" description="Helical" evidence="7">
    <location>
        <begin position="177"/>
        <end position="200"/>
    </location>
</feature>
<feature type="compositionally biased region" description="Basic and acidic residues" evidence="6">
    <location>
        <begin position="418"/>
        <end position="442"/>
    </location>
</feature>
<evidence type="ECO:0000313" key="9">
    <source>
        <dbReference type="EMBL" id="CAI6337719.1"/>
    </source>
</evidence>
<keyword evidence="2 7" id="KW-0812">Transmembrane</keyword>
<dbReference type="InterPro" id="IPR052337">
    <property type="entry name" value="SAT4-like"/>
</dbReference>
<feature type="transmembrane region" description="Helical" evidence="7">
    <location>
        <begin position="13"/>
        <end position="33"/>
    </location>
</feature>
<feature type="compositionally biased region" description="Basic and acidic residues" evidence="6">
    <location>
        <begin position="380"/>
        <end position="392"/>
    </location>
</feature>
<accession>A0A9W4UL70</accession>
<dbReference type="AlphaFoldDB" id="A0A9W4UL70"/>
<dbReference type="PANTHER" id="PTHR33048">
    <property type="entry name" value="PTH11-LIKE INTEGRAL MEMBRANE PROTEIN (AFU_ORTHOLOGUE AFUA_5G11245)"/>
    <property type="match status" value="1"/>
</dbReference>
<dbReference type="OrthoDB" id="4329349at2759"/>
<dbReference type="Pfam" id="PF20684">
    <property type="entry name" value="Fung_rhodopsin"/>
    <property type="match status" value="1"/>
</dbReference>
<feature type="transmembrane region" description="Helical" evidence="7">
    <location>
        <begin position="45"/>
        <end position="67"/>
    </location>
</feature>
<feature type="transmembrane region" description="Helical" evidence="7">
    <location>
        <begin position="95"/>
        <end position="118"/>
    </location>
</feature>